<comment type="similarity">
    <text evidence="2">Belongs to the rad1 family.</text>
</comment>
<dbReference type="GO" id="GO:0000077">
    <property type="term" value="P:DNA damage checkpoint signaling"/>
    <property type="evidence" value="ECO:0007669"/>
    <property type="project" value="InterPro"/>
</dbReference>
<evidence type="ECO:0000256" key="4">
    <source>
        <dbReference type="ARBA" id="ARBA00023204"/>
    </source>
</evidence>
<evidence type="ECO:0000256" key="2">
    <source>
        <dbReference type="ARBA" id="ARBA00010991"/>
    </source>
</evidence>
<feature type="compositionally biased region" description="Polar residues" evidence="6">
    <location>
        <begin position="86"/>
        <end position="95"/>
    </location>
</feature>
<dbReference type="GO" id="GO:0008311">
    <property type="term" value="F:double-stranded DNA 3'-5' DNA exonuclease activity"/>
    <property type="evidence" value="ECO:0007669"/>
    <property type="project" value="UniProtKB-EC"/>
</dbReference>
<keyword evidence="3" id="KW-0227">DNA damage</keyword>
<evidence type="ECO:0000313" key="8">
    <source>
        <dbReference type="Proteomes" id="UP000034841"/>
    </source>
</evidence>
<dbReference type="InterPro" id="IPR003021">
    <property type="entry name" value="Rad1_Rec1_Rad17"/>
</dbReference>
<keyword evidence="5" id="KW-0539">Nucleus</keyword>
<dbReference type="OrthoDB" id="337581at2759"/>
<evidence type="ECO:0000256" key="5">
    <source>
        <dbReference type="ARBA" id="ARBA00023242"/>
    </source>
</evidence>
<dbReference type="Gene3D" id="3.70.10.10">
    <property type="match status" value="1"/>
</dbReference>
<feature type="region of interest" description="Disordered" evidence="6">
    <location>
        <begin position="50"/>
        <end position="123"/>
    </location>
</feature>
<dbReference type="Proteomes" id="UP000034841">
    <property type="component" value="Unassembled WGS sequence"/>
</dbReference>
<dbReference type="AlphaFoldDB" id="A0A0F8B523"/>
<comment type="caution">
    <text evidence="7">The sequence shown here is derived from an EMBL/GenBank/DDBJ whole genome shotgun (WGS) entry which is preliminary data.</text>
</comment>
<organism evidence="7 8">
    <name type="scientific">Ceratocystis fimbriata f. sp. platani</name>
    <dbReference type="NCBI Taxonomy" id="88771"/>
    <lineage>
        <taxon>Eukaryota</taxon>
        <taxon>Fungi</taxon>
        <taxon>Dikarya</taxon>
        <taxon>Ascomycota</taxon>
        <taxon>Pezizomycotina</taxon>
        <taxon>Sordariomycetes</taxon>
        <taxon>Hypocreomycetidae</taxon>
        <taxon>Microascales</taxon>
        <taxon>Ceratocystidaceae</taxon>
        <taxon>Ceratocystis</taxon>
    </lineage>
</organism>
<dbReference type="GO" id="GO:0030896">
    <property type="term" value="C:checkpoint clamp complex"/>
    <property type="evidence" value="ECO:0007669"/>
    <property type="project" value="TreeGrafter"/>
</dbReference>
<keyword evidence="4" id="KW-0234">DNA repair</keyword>
<feature type="compositionally biased region" description="Low complexity" evidence="6">
    <location>
        <begin position="103"/>
        <end position="112"/>
    </location>
</feature>
<gene>
    <name evidence="7" type="primary">RAD1</name>
    <name evidence="7" type="ORF">CFO_g576</name>
</gene>
<name>A0A0F8B523_CERFI</name>
<feature type="compositionally biased region" description="Acidic residues" evidence="6">
    <location>
        <begin position="177"/>
        <end position="187"/>
    </location>
</feature>
<evidence type="ECO:0000256" key="1">
    <source>
        <dbReference type="ARBA" id="ARBA00004123"/>
    </source>
</evidence>
<evidence type="ECO:0000256" key="3">
    <source>
        <dbReference type="ARBA" id="ARBA00022763"/>
    </source>
</evidence>
<feature type="region of interest" description="Disordered" evidence="6">
    <location>
        <begin position="169"/>
        <end position="190"/>
    </location>
</feature>
<dbReference type="EC" id="3.1.11.2" evidence="7"/>
<reference evidence="7 8" key="1">
    <citation type="submission" date="2015-04" db="EMBL/GenBank/DDBJ databases">
        <title>Genome sequence of Ceratocystis platani, a major pathogen of plane trees.</title>
        <authorList>
            <person name="Belbahri L."/>
        </authorList>
    </citation>
    <scope>NUCLEOTIDE SEQUENCE [LARGE SCALE GENOMIC DNA]</scope>
    <source>
        <strain evidence="7 8">CFO</strain>
    </source>
</reference>
<feature type="compositionally biased region" description="Low complexity" evidence="6">
    <location>
        <begin position="50"/>
        <end position="60"/>
    </location>
</feature>
<dbReference type="EMBL" id="LBBL01000019">
    <property type="protein sequence ID" value="KKF97081.1"/>
    <property type="molecule type" value="Genomic_DNA"/>
</dbReference>
<evidence type="ECO:0000256" key="6">
    <source>
        <dbReference type="SAM" id="MobiDB-lite"/>
    </source>
</evidence>
<keyword evidence="7" id="KW-0378">Hydrolase</keyword>
<proteinExistence type="inferred from homology"/>
<evidence type="ECO:0000313" key="7">
    <source>
        <dbReference type="EMBL" id="KKF97081.1"/>
    </source>
</evidence>
<accession>A0A0F8B523</accession>
<protein>
    <submittedName>
        <fullName evidence="7">Cell cycle checkpoint protein RAD1</fullName>
        <ecNumber evidence="7">3.1.11.2</ecNumber>
    </submittedName>
</protein>
<feature type="compositionally biased region" description="Basic residues" evidence="6">
    <location>
        <begin position="64"/>
        <end position="79"/>
    </location>
</feature>
<dbReference type="PRINTS" id="PR01245">
    <property type="entry name" value="RAD1REC1"/>
</dbReference>
<dbReference type="PANTHER" id="PTHR10870:SF0">
    <property type="entry name" value="CELL CYCLE CHECKPOINT PROTEIN RAD1"/>
    <property type="match status" value="1"/>
</dbReference>
<keyword evidence="8" id="KW-1185">Reference proteome</keyword>
<dbReference type="Pfam" id="PF02144">
    <property type="entry name" value="Rad1"/>
    <property type="match status" value="1"/>
</dbReference>
<dbReference type="PANTHER" id="PTHR10870">
    <property type="entry name" value="CELL CYCLE CHECKPOINT PROTEIN RAD1"/>
    <property type="match status" value="1"/>
</dbReference>
<dbReference type="GO" id="GO:0006281">
    <property type="term" value="P:DNA repair"/>
    <property type="evidence" value="ECO:0007669"/>
    <property type="project" value="UniProtKB-KW"/>
</dbReference>
<sequence length="442" mass="48581">MSSTPRIRVSMDKAASRAVPFIISSSPRNHYFGRTAKQLDDENDEYIYSSSANSLSGTLSPPRLPRKKHRASHHEKQRKSVCVAANGNTNENTGPIATETETETGTETGTELGLEKEEEIETTTNGDREIGIATAIGLTQMSKRASAPQKHARGVAMLDRSLFSSFQLNLDTSNGGGDDDSDDDDDGNNIPAIPSFQINLASFLETLQILGSVDLANRAAKVEQDAYRSTTRNYRPEAFSNQALGIAGSCSLVYSEHGAPFSIIIEEAGVKTTANLTTYSPEMPEEIPFDRADLMFKIIMPPRHLLDAFAELAIMAPAKLVISALPTQPWLVLTGRGGELGASSYDFSRARELMESAVVRAEWAQTYRFDLVRAACEAMRIANKVSFRGDRQGVLSLQFMVEVEGADMNFLDFRFVPFVGYDEDEEAEDEYEEDLSEDEVGL</sequence>
<comment type="subcellular location">
    <subcellularLocation>
        <location evidence="1">Nucleus</location>
    </subcellularLocation>
</comment>